<dbReference type="PANTHER" id="PTHR31223:SF70">
    <property type="entry name" value="LOG FAMILY PROTEIN YJL055W"/>
    <property type="match status" value="1"/>
</dbReference>
<dbReference type="OrthoDB" id="9801098at2"/>
<evidence type="ECO:0000313" key="5">
    <source>
        <dbReference type="Proteomes" id="UP000285190"/>
    </source>
</evidence>
<dbReference type="SUPFAM" id="SSF102405">
    <property type="entry name" value="MCP/YpsA-like"/>
    <property type="match status" value="1"/>
</dbReference>
<comment type="similarity">
    <text evidence="2 3">Belongs to the LOG family.</text>
</comment>
<dbReference type="RefSeq" id="WP_119741940.1">
    <property type="nucleotide sequence ID" value="NZ_QYUN01000002.1"/>
</dbReference>
<dbReference type="Proteomes" id="UP000285190">
    <property type="component" value="Unassembled WGS sequence"/>
</dbReference>
<name>A0A418X6K8_9BURK</name>
<dbReference type="Pfam" id="PF03641">
    <property type="entry name" value="Lysine_decarbox"/>
    <property type="match status" value="1"/>
</dbReference>
<evidence type="ECO:0000313" key="4">
    <source>
        <dbReference type="EMBL" id="RJG07981.1"/>
    </source>
</evidence>
<dbReference type="GO" id="GO:0005829">
    <property type="term" value="C:cytosol"/>
    <property type="evidence" value="ECO:0007669"/>
    <property type="project" value="TreeGrafter"/>
</dbReference>
<keyword evidence="3" id="KW-0378">Hydrolase</keyword>
<accession>A0A418X6K8</accession>
<keyword evidence="5" id="KW-1185">Reference proteome</keyword>
<dbReference type="NCBIfam" id="TIGR00730">
    <property type="entry name" value="Rossman fold protein, TIGR00730 family"/>
    <property type="match status" value="1"/>
</dbReference>
<sequence>MKSLCVYCGSSIGGDAFYAQAARELAREMVNDNIALVYGGGKVGLMGVIADEILRLGGEATGVIPKALMDKEVGHVGLTRLHIVKDMHERKAMMADLSDGFIAMPGGIGTLEELFEIFTWSQLGLHDKPIGLLNANGFYDGLIAFLKHVVDQGFLKESQASLLMHASHPDALVQLFKSFHPQRHDKLLDPESARTIV</sequence>
<comment type="caution">
    <text evidence="4">The sequence shown here is derived from an EMBL/GenBank/DDBJ whole genome shotgun (WGS) entry which is preliminary data.</text>
</comment>
<dbReference type="AlphaFoldDB" id="A0A418X6K8"/>
<dbReference type="PANTHER" id="PTHR31223">
    <property type="entry name" value="LOG FAMILY PROTEIN YJL055W"/>
    <property type="match status" value="1"/>
</dbReference>
<protein>
    <recommendedName>
        <fullName evidence="3">Cytokinin riboside 5'-monophosphate phosphoribohydrolase</fullName>
        <ecNumber evidence="3">3.2.2.n1</ecNumber>
    </recommendedName>
</protein>
<dbReference type="InterPro" id="IPR005269">
    <property type="entry name" value="LOG"/>
</dbReference>
<dbReference type="Gene3D" id="3.40.50.450">
    <property type="match status" value="1"/>
</dbReference>
<dbReference type="EMBL" id="QYUN01000002">
    <property type="protein sequence ID" value="RJG07981.1"/>
    <property type="molecule type" value="Genomic_DNA"/>
</dbReference>
<dbReference type="InterPro" id="IPR031100">
    <property type="entry name" value="LOG_fam"/>
</dbReference>
<organism evidence="4 5">
    <name type="scientific">Noviherbaspirillum cavernae</name>
    <dbReference type="NCBI Taxonomy" id="2320862"/>
    <lineage>
        <taxon>Bacteria</taxon>
        <taxon>Pseudomonadati</taxon>
        <taxon>Pseudomonadota</taxon>
        <taxon>Betaproteobacteria</taxon>
        <taxon>Burkholderiales</taxon>
        <taxon>Oxalobacteraceae</taxon>
        <taxon>Noviherbaspirillum</taxon>
    </lineage>
</organism>
<gene>
    <name evidence="4" type="ORF">D3870_10550</name>
</gene>
<keyword evidence="3" id="KW-0203">Cytokinin biosynthesis</keyword>
<comment type="catalytic activity">
    <reaction evidence="1">
        <text>AMP + H2O = D-ribose 5-phosphate + adenine</text>
        <dbReference type="Rhea" id="RHEA:20129"/>
        <dbReference type="ChEBI" id="CHEBI:15377"/>
        <dbReference type="ChEBI" id="CHEBI:16708"/>
        <dbReference type="ChEBI" id="CHEBI:78346"/>
        <dbReference type="ChEBI" id="CHEBI:456215"/>
        <dbReference type="EC" id="3.2.2.4"/>
    </reaction>
</comment>
<evidence type="ECO:0000256" key="3">
    <source>
        <dbReference type="RuleBase" id="RU363015"/>
    </source>
</evidence>
<evidence type="ECO:0000256" key="1">
    <source>
        <dbReference type="ARBA" id="ARBA00000274"/>
    </source>
</evidence>
<dbReference type="GO" id="GO:0008714">
    <property type="term" value="F:AMP nucleosidase activity"/>
    <property type="evidence" value="ECO:0007669"/>
    <property type="project" value="UniProtKB-EC"/>
</dbReference>
<dbReference type="GO" id="GO:0009691">
    <property type="term" value="P:cytokinin biosynthetic process"/>
    <property type="evidence" value="ECO:0007669"/>
    <property type="project" value="UniProtKB-UniRule"/>
</dbReference>
<evidence type="ECO:0000256" key="2">
    <source>
        <dbReference type="ARBA" id="ARBA00006763"/>
    </source>
</evidence>
<proteinExistence type="inferred from homology"/>
<dbReference type="EC" id="3.2.2.n1" evidence="3"/>
<reference evidence="4 5" key="1">
    <citation type="submission" date="2018-09" db="EMBL/GenBank/DDBJ databases">
        <authorList>
            <person name="Zhu H."/>
        </authorList>
    </citation>
    <scope>NUCLEOTIDE SEQUENCE [LARGE SCALE GENOMIC DNA]</scope>
    <source>
        <strain evidence="4 5">K2R10-39</strain>
    </source>
</reference>